<evidence type="ECO:0000313" key="4">
    <source>
        <dbReference type="Proteomes" id="UP000595197"/>
    </source>
</evidence>
<sequence length="415" mass="46925">MPFDSSGFLVEKARVAVIHDWLYTYGGAERVLEQILAVFPNADVFSLFDTLPDDQRGFLGGRKVRTSFIQKLVRKNGNHRFLLPLMPLAIEQFDLSDYDLVISSSYAVAKGVITGPRQFHVSYVHSPMRYAWDLQHEYLRNSKLTSGAKAWMAKLLLHKMRLWDIRTSNSVDSYIANSNFVAQRVWKLYRRPAKVISPPVNVDRFRAGESKGDFYFTASRLVQYKRIDLIAEAFSRTPERRLVIAGEGPEMRRIQALAGPNVEILGHVDSDRLTALMQQARAFVFAAEEDFGIVPLEAQACGTPVIAYGRGGALETVRGLLTSAQPTGMFFNHQTSDSLVEAVDLFEQMSSRITPQACRANALRFGEQRFRDDLLAFIGQEFDRHVQHYDGVRPEPMAEAEWVEKRLVSHPGHAA</sequence>
<feature type="domain" description="Glycosyltransferase subfamily 4-like N-terminal" evidence="2">
    <location>
        <begin position="25"/>
        <end position="204"/>
    </location>
</feature>
<dbReference type="InterPro" id="IPR050194">
    <property type="entry name" value="Glycosyltransferase_grp1"/>
</dbReference>
<organism evidence="3 4">
    <name type="scientific">Skermanella cutis</name>
    <dbReference type="NCBI Taxonomy" id="2775420"/>
    <lineage>
        <taxon>Bacteria</taxon>
        <taxon>Pseudomonadati</taxon>
        <taxon>Pseudomonadota</taxon>
        <taxon>Alphaproteobacteria</taxon>
        <taxon>Rhodospirillales</taxon>
        <taxon>Azospirillaceae</taxon>
        <taxon>Skermanella</taxon>
    </lineage>
</organism>
<dbReference type="Pfam" id="PF00534">
    <property type="entry name" value="Glycos_transf_1"/>
    <property type="match status" value="1"/>
</dbReference>
<geneLocation type="plasmid" evidence="3 4">
    <name>pTT6-2</name>
</geneLocation>
<dbReference type="RefSeq" id="WP_201083065.1">
    <property type="nucleotide sequence ID" value="NZ_CP067422.1"/>
</dbReference>
<dbReference type="InterPro" id="IPR028098">
    <property type="entry name" value="Glyco_trans_4-like_N"/>
</dbReference>
<evidence type="ECO:0000259" key="1">
    <source>
        <dbReference type="Pfam" id="PF00534"/>
    </source>
</evidence>
<proteinExistence type="predicted"/>
<gene>
    <name evidence="3" type="ORF">IGS68_33145</name>
</gene>
<evidence type="ECO:0000313" key="3">
    <source>
        <dbReference type="EMBL" id="QQP93470.1"/>
    </source>
</evidence>
<name>A0ABX7BH53_9PROT</name>
<dbReference type="Gene3D" id="3.40.50.2000">
    <property type="entry name" value="Glycogen Phosphorylase B"/>
    <property type="match status" value="2"/>
</dbReference>
<evidence type="ECO:0000259" key="2">
    <source>
        <dbReference type="Pfam" id="PF13439"/>
    </source>
</evidence>
<feature type="domain" description="Glycosyl transferase family 1" evidence="1">
    <location>
        <begin position="210"/>
        <end position="362"/>
    </location>
</feature>
<dbReference type="PANTHER" id="PTHR45947">
    <property type="entry name" value="SULFOQUINOVOSYL TRANSFERASE SQD2"/>
    <property type="match status" value="1"/>
</dbReference>
<dbReference type="CDD" id="cd03804">
    <property type="entry name" value="GT4_WbaZ-like"/>
    <property type="match status" value="1"/>
</dbReference>
<dbReference type="Proteomes" id="UP000595197">
    <property type="component" value="Plasmid pTT6-2"/>
</dbReference>
<dbReference type="InterPro" id="IPR001296">
    <property type="entry name" value="Glyco_trans_1"/>
</dbReference>
<protein>
    <submittedName>
        <fullName evidence="3">Glycosyltransferase family 4 protein</fullName>
    </submittedName>
</protein>
<keyword evidence="3" id="KW-0614">Plasmid</keyword>
<keyword evidence="4" id="KW-1185">Reference proteome</keyword>
<accession>A0ABX7BH53</accession>
<dbReference type="Pfam" id="PF13439">
    <property type="entry name" value="Glyco_transf_4"/>
    <property type="match status" value="1"/>
</dbReference>
<dbReference type="SUPFAM" id="SSF53756">
    <property type="entry name" value="UDP-Glycosyltransferase/glycogen phosphorylase"/>
    <property type="match status" value="1"/>
</dbReference>
<dbReference type="PANTHER" id="PTHR45947:SF3">
    <property type="entry name" value="SULFOQUINOVOSYL TRANSFERASE SQD2"/>
    <property type="match status" value="1"/>
</dbReference>
<dbReference type="EMBL" id="CP067422">
    <property type="protein sequence ID" value="QQP93470.1"/>
    <property type="molecule type" value="Genomic_DNA"/>
</dbReference>
<reference evidence="3" key="1">
    <citation type="submission" date="2021-02" db="EMBL/GenBank/DDBJ databases">
        <title>Skermanella TT6 skin isolate.</title>
        <authorList>
            <person name="Lee K."/>
            <person name="Ganzorig M."/>
        </authorList>
    </citation>
    <scope>NUCLEOTIDE SEQUENCE</scope>
    <source>
        <strain evidence="3">TT6</strain>
    </source>
</reference>